<feature type="compositionally biased region" description="Gly residues" evidence="1">
    <location>
        <begin position="145"/>
        <end position="154"/>
    </location>
</feature>
<organism evidence="3 4">
    <name type="scientific">Folsomia candida</name>
    <name type="common">Springtail</name>
    <dbReference type="NCBI Taxonomy" id="158441"/>
    <lineage>
        <taxon>Eukaryota</taxon>
        <taxon>Metazoa</taxon>
        <taxon>Ecdysozoa</taxon>
        <taxon>Arthropoda</taxon>
        <taxon>Hexapoda</taxon>
        <taxon>Collembola</taxon>
        <taxon>Entomobryomorpha</taxon>
        <taxon>Isotomoidea</taxon>
        <taxon>Isotomidae</taxon>
        <taxon>Proisotominae</taxon>
        <taxon>Folsomia</taxon>
    </lineage>
</organism>
<keyword evidence="4" id="KW-1185">Reference proteome</keyword>
<keyword evidence="2" id="KW-0732">Signal</keyword>
<evidence type="ECO:0000256" key="2">
    <source>
        <dbReference type="SAM" id="SignalP"/>
    </source>
</evidence>
<evidence type="ECO:0000313" key="3">
    <source>
        <dbReference type="EMBL" id="OXA63216.1"/>
    </source>
</evidence>
<evidence type="ECO:0000256" key="1">
    <source>
        <dbReference type="SAM" id="MobiDB-lite"/>
    </source>
</evidence>
<feature type="signal peptide" evidence="2">
    <location>
        <begin position="1"/>
        <end position="28"/>
    </location>
</feature>
<gene>
    <name evidence="3" type="ORF">Fcan01_01755</name>
</gene>
<dbReference type="OrthoDB" id="10641146at2759"/>
<sequence length="268" mass="27768">MKALRKVCRGGVLLSCCLIQSVLIRVDALPQWVWNKEVVDSNRVGGTSQTFFSEQSSKFPISSEPDPPKSNIRIVDGTPRLIPSVISAVSNSLQGGGGGGGNGIGGLFGAVLQSIPQLATQAIGGILSNRPTITLPGKAPDYDSGSGGNSGGSGSDSSNSQGTGSCKCIDAGSCFLPSKAGGSCGGGRVQCCSGTRTVFPDESSSFLSGTKTTRNERTVTQREIRRGLLQQILKGSGSLVDDTLDLILTPYLSKDDQQRIATRVVADE</sequence>
<dbReference type="AlphaFoldDB" id="A0A226F2P9"/>
<comment type="caution">
    <text evidence="3">The sequence shown here is derived from an EMBL/GenBank/DDBJ whole genome shotgun (WGS) entry which is preliminary data.</text>
</comment>
<feature type="region of interest" description="Disordered" evidence="1">
    <location>
        <begin position="137"/>
        <end position="162"/>
    </location>
</feature>
<dbReference type="Proteomes" id="UP000198287">
    <property type="component" value="Unassembled WGS sequence"/>
</dbReference>
<protein>
    <submittedName>
        <fullName evidence="3">Uncharacterized protein</fullName>
    </submittedName>
</protein>
<reference evidence="3 4" key="1">
    <citation type="submission" date="2015-12" db="EMBL/GenBank/DDBJ databases">
        <title>The genome of Folsomia candida.</title>
        <authorList>
            <person name="Faddeeva A."/>
            <person name="Derks M.F."/>
            <person name="Anvar Y."/>
            <person name="Smit S."/>
            <person name="Van Straalen N."/>
            <person name="Roelofs D."/>
        </authorList>
    </citation>
    <scope>NUCLEOTIDE SEQUENCE [LARGE SCALE GENOMIC DNA]</scope>
    <source>
        <strain evidence="3 4">VU population</strain>
        <tissue evidence="3">Whole body</tissue>
    </source>
</reference>
<feature type="chain" id="PRO_5012623977" evidence="2">
    <location>
        <begin position="29"/>
        <end position="268"/>
    </location>
</feature>
<evidence type="ECO:0000313" key="4">
    <source>
        <dbReference type="Proteomes" id="UP000198287"/>
    </source>
</evidence>
<proteinExistence type="predicted"/>
<dbReference type="OMA" id="TIFPDEG"/>
<dbReference type="EMBL" id="LNIX01000001">
    <property type="protein sequence ID" value="OXA63216.1"/>
    <property type="molecule type" value="Genomic_DNA"/>
</dbReference>
<name>A0A226F2P9_FOLCA</name>
<accession>A0A226F2P9</accession>